<feature type="repeat" description="WD" evidence="3">
    <location>
        <begin position="230"/>
        <end position="271"/>
    </location>
</feature>
<dbReference type="EMBL" id="KB007857">
    <property type="protein sequence ID" value="ELR23705.1"/>
    <property type="molecule type" value="Genomic_DNA"/>
</dbReference>
<gene>
    <name evidence="5" type="ORF">ACA1_073490</name>
</gene>
<keyword evidence="6" id="KW-1185">Reference proteome</keyword>
<dbReference type="GO" id="GO:0005656">
    <property type="term" value="C:nuclear pre-replicative complex"/>
    <property type="evidence" value="ECO:0007669"/>
    <property type="project" value="TreeGrafter"/>
</dbReference>
<dbReference type="InterPro" id="IPR001680">
    <property type="entry name" value="WD40_rpt"/>
</dbReference>
<dbReference type="SUPFAM" id="SSF50978">
    <property type="entry name" value="WD40 repeat-like"/>
    <property type="match status" value="1"/>
</dbReference>
<dbReference type="RefSeq" id="XP_004353233.1">
    <property type="nucleotide sequence ID" value="XM_004353181.1"/>
</dbReference>
<dbReference type="InterPro" id="IPR020472">
    <property type="entry name" value="WD40_PAC1"/>
</dbReference>
<dbReference type="InterPro" id="IPR045227">
    <property type="entry name" value="WDR18/Ipi3/RID3"/>
</dbReference>
<evidence type="ECO:0000256" key="3">
    <source>
        <dbReference type="PROSITE-ProRule" id="PRU00221"/>
    </source>
</evidence>
<dbReference type="InterPro" id="IPR019775">
    <property type="entry name" value="WD40_repeat_CS"/>
</dbReference>
<dbReference type="GeneID" id="14924688"/>
<dbReference type="PANTHER" id="PTHR18763">
    <property type="entry name" value="WD-REPEAT PROTEIN 18"/>
    <property type="match status" value="1"/>
</dbReference>
<dbReference type="PROSITE" id="PS50294">
    <property type="entry name" value="WD_REPEATS_REGION"/>
    <property type="match status" value="2"/>
</dbReference>
<evidence type="ECO:0000256" key="4">
    <source>
        <dbReference type="SAM" id="Coils"/>
    </source>
</evidence>
<protein>
    <submittedName>
        <fullName evidence="5">WD repeatcontaining protein</fullName>
    </submittedName>
</protein>
<dbReference type="PROSITE" id="PS50082">
    <property type="entry name" value="WD_REPEATS_2"/>
    <property type="match status" value="2"/>
</dbReference>
<dbReference type="GO" id="GO:0006364">
    <property type="term" value="P:rRNA processing"/>
    <property type="evidence" value="ECO:0007669"/>
    <property type="project" value="TreeGrafter"/>
</dbReference>
<keyword evidence="4" id="KW-0175">Coiled coil</keyword>
<keyword evidence="1 3" id="KW-0853">WD repeat</keyword>
<feature type="coiled-coil region" evidence="4">
    <location>
        <begin position="369"/>
        <end position="403"/>
    </location>
</feature>
<organism evidence="5 6">
    <name type="scientific">Acanthamoeba castellanii (strain ATCC 30010 / Neff)</name>
    <dbReference type="NCBI Taxonomy" id="1257118"/>
    <lineage>
        <taxon>Eukaryota</taxon>
        <taxon>Amoebozoa</taxon>
        <taxon>Discosea</taxon>
        <taxon>Longamoebia</taxon>
        <taxon>Centramoebida</taxon>
        <taxon>Acanthamoebidae</taxon>
        <taxon>Acanthamoeba</taxon>
    </lineage>
</organism>
<dbReference type="Gene3D" id="2.130.10.10">
    <property type="entry name" value="YVTN repeat-like/Quinoprotein amine dehydrogenase"/>
    <property type="match status" value="3"/>
</dbReference>
<keyword evidence="2" id="KW-0677">Repeat</keyword>
<name>L8HEW8_ACACF</name>
<dbReference type="PANTHER" id="PTHR18763:SF0">
    <property type="entry name" value="WD REPEAT-CONTAINING PROTEIN 18"/>
    <property type="match status" value="1"/>
</dbReference>
<evidence type="ECO:0000313" key="6">
    <source>
        <dbReference type="Proteomes" id="UP000011083"/>
    </source>
</evidence>
<dbReference type="Pfam" id="PF00400">
    <property type="entry name" value="WD40"/>
    <property type="match status" value="3"/>
</dbReference>
<evidence type="ECO:0000256" key="1">
    <source>
        <dbReference type="ARBA" id="ARBA00022574"/>
    </source>
</evidence>
<evidence type="ECO:0000256" key="2">
    <source>
        <dbReference type="ARBA" id="ARBA00022737"/>
    </source>
</evidence>
<accession>L8HEW8</accession>
<dbReference type="InterPro" id="IPR036322">
    <property type="entry name" value="WD40_repeat_dom_sf"/>
</dbReference>
<dbReference type="OMA" id="CIHERTI"/>
<dbReference type="PROSITE" id="PS00678">
    <property type="entry name" value="WD_REPEATS_1"/>
    <property type="match status" value="1"/>
</dbReference>
<dbReference type="PRINTS" id="PR00320">
    <property type="entry name" value="GPROTEINBRPT"/>
</dbReference>
<dbReference type="STRING" id="1257118.L8HEW8"/>
<reference evidence="5 6" key="1">
    <citation type="journal article" date="2013" name="Genome Biol.">
        <title>Genome of Acanthamoeba castellanii highlights extensive lateral gene transfer and early evolution of tyrosine kinase signaling.</title>
        <authorList>
            <person name="Clarke M."/>
            <person name="Lohan A.J."/>
            <person name="Liu B."/>
            <person name="Lagkouvardos I."/>
            <person name="Roy S."/>
            <person name="Zafar N."/>
            <person name="Bertelli C."/>
            <person name="Schilde C."/>
            <person name="Kianianmomeni A."/>
            <person name="Burglin T.R."/>
            <person name="Frech C."/>
            <person name="Turcotte B."/>
            <person name="Kopec K.O."/>
            <person name="Synnott J.M."/>
            <person name="Choo C."/>
            <person name="Paponov I."/>
            <person name="Finkler A."/>
            <person name="Soon Heng Tan C."/>
            <person name="Hutchins A.P."/>
            <person name="Weinmeier T."/>
            <person name="Rattei T."/>
            <person name="Chu J.S."/>
            <person name="Gimenez G."/>
            <person name="Irimia M."/>
            <person name="Rigden D.J."/>
            <person name="Fitzpatrick D.A."/>
            <person name="Lorenzo-Morales J."/>
            <person name="Bateman A."/>
            <person name="Chiu C.H."/>
            <person name="Tang P."/>
            <person name="Hegemann P."/>
            <person name="Fromm H."/>
            <person name="Raoult D."/>
            <person name="Greub G."/>
            <person name="Miranda-Saavedra D."/>
            <person name="Chen N."/>
            <person name="Nash P."/>
            <person name="Ginger M.L."/>
            <person name="Horn M."/>
            <person name="Schaap P."/>
            <person name="Caler L."/>
            <person name="Loftus B."/>
        </authorList>
    </citation>
    <scope>NUCLEOTIDE SEQUENCE [LARGE SCALE GENOMIC DNA]</scope>
    <source>
        <strain evidence="5 6">Neff</strain>
    </source>
</reference>
<dbReference type="KEGG" id="acan:ACA1_073490"/>
<sequence>MLAIQEARPSIHVWSWAREQPVLRFSIPEKLGVVAVSHDGLYCAAGAPSGKLYLWQVATGRMLKMWEGHYKGVTALAWTTDDMFLLSGGEDALLHLWSLASVFDDDDASSTDETSVRPEHTWNEHALPITSIFCGVGGVRGRILTTSNDQTCKVWDIPSRRMAASLKFPSCLTTVTVDVLERHLFAGSVDGRVYAVDLTMPLPASNSDAMFMASEGGLLDMGEEKVFDTLSAHDRHISSLSVSLDGNLLLSASHDGTAKMWDLGSRQVIRTFTTNKGPITYASIIAKPFSEDMNIDDRQTDKPFKTFLHRNEQSGKTFSRGSPYSAGDVSTLLVSMAVPTVLGDTKLVFTDLLDEEEEPESYLPLTADLKAAEGEEGVLEQQNRELQKRVVNLEREVARWSNVNNGLYRFCVTQLLAAPTQDHSVKQPQEPHHH</sequence>
<dbReference type="SMART" id="SM00320">
    <property type="entry name" value="WD40"/>
    <property type="match status" value="5"/>
</dbReference>
<dbReference type="Proteomes" id="UP000011083">
    <property type="component" value="Unassembled WGS sequence"/>
</dbReference>
<proteinExistence type="predicted"/>
<feature type="repeat" description="WD" evidence="3">
    <location>
        <begin position="66"/>
        <end position="101"/>
    </location>
</feature>
<dbReference type="GO" id="GO:0120330">
    <property type="term" value="C:rixosome complex"/>
    <property type="evidence" value="ECO:0007669"/>
    <property type="project" value="TreeGrafter"/>
</dbReference>
<dbReference type="InterPro" id="IPR015943">
    <property type="entry name" value="WD40/YVTN_repeat-like_dom_sf"/>
</dbReference>
<dbReference type="VEuPathDB" id="AmoebaDB:ACA1_073490"/>
<dbReference type="AlphaFoldDB" id="L8HEW8"/>
<evidence type="ECO:0000313" key="5">
    <source>
        <dbReference type="EMBL" id="ELR23705.1"/>
    </source>
</evidence>
<dbReference type="OrthoDB" id="756370at2759"/>
<dbReference type="GO" id="GO:0006261">
    <property type="term" value="P:DNA-templated DNA replication"/>
    <property type="evidence" value="ECO:0007669"/>
    <property type="project" value="TreeGrafter"/>
</dbReference>